<feature type="transmembrane region" description="Helical" evidence="13">
    <location>
        <begin position="7"/>
        <end position="35"/>
    </location>
</feature>
<sequence>MEVRLRVLRVFSFMCTCYVPTSYLLKVLGIVGIYIQASKMVDEKFEPVMKVTAKEMADAKLPLAARDYCAHLLIPLLKCRKDTYYLPWKCHHEKHAWDRCQYDDYMYRVREKERRKLQQSAE</sequence>
<organism evidence="14 15">
    <name type="scientific">Pocillopora meandrina</name>
    <dbReference type="NCBI Taxonomy" id="46732"/>
    <lineage>
        <taxon>Eukaryota</taxon>
        <taxon>Metazoa</taxon>
        <taxon>Cnidaria</taxon>
        <taxon>Anthozoa</taxon>
        <taxon>Hexacorallia</taxon>
        <taxon>Scleractinia</taxon>
        <taxon>Astrocoeniina</taxon>
        <taxon>Pocilloporidae</taxon>
        <taxon>Pocillopora</taxon>
    </lineage>
</organism>
<dbReference type="PROSITE" id="PS51808">
    <property type="entry name" value="CHCH"/>
    <property type="match status" value="1"/>
</dbReference>
<evidence type="ECO:0000313" key="15">
    <source>
        <dbReference type="Proteomes" id="UP001159428"/>
    </source>
</evidence>
<evidence type="ECO:0000256" key="9">
    <source>
        <dbReference type="ARBA" id="ARBA00022982"/>
    </source>
</evidence>
<keyword evidence="13" id="KW-1133">Transmembrane helix</keyword>
<evidence type="ECO:0000256" key="12">
    <source>
        <dbReference type="ARBA" id="ARBA00023157"/>
    </source>
</evidence>
<keyword evidence="12" id="KW-1015">Disulfide bond</keyword>
<evidence type="ECO:0000256" key="7">
    <source>
        <dbReference type="ARBA" id="ARBA00022660"/>
    </source>
</evidence>
<dbReference type="PANTHER" id="PTHR20900">
    <property type="entry name" value="NADH:UBIQUINONE OXIDOREDUCTASE B18-LIKE SUBUNIT"/>
    <property type="match status" value="1"/>
</dbReference>
<reference evidence="14 15" key="1">
    <citation type="submission" date="2022-05" db="EMBL/GenBank/DDBJ databases">
        <authorList>
            <consortium name="Genoscope - CEA"/>
            <person name="William W."/>
        </authorList>
    </citation>
    <scope>NUCLEOTIDE SEQUENCE [LARGE SCALE GENOMIC DNA]</scope>
</reference>
<proteinExistence type="inferred from homology"/>
<evidence type="ECO:0000256" key="6">
    <source>
        <dbReference type="ARBA" id="ARBA00022448"/>
    </source>
</evidence>
<keyword evidence="6" id="KW-0813">Transport</keyword>
<keyword evidence="10" id="KW-0496">Mitochondrion</keyword>
<comment type="caution">
    <text evidence="14">The sequence shown here is derived from an EMBL/GenBank/DDBJ whole genome shotgun (WGS) entry which is preliminary data.</text>
</comment>
<dbReference type="PANTHER" id="PTHR20900:SF0">
    <property type="entry name" value="NADH DEHYDROGENASE [UBIQUINONE] 1 BETA SUBCOMPLEX SUBUNIT 7"/>
    <property type="match status" value="1"/>
</dbReference>
<evidence type="ECO:0000256" key="11">
    <source>
        <dbReference type="ARBA" id="ARBA00023136"/>
    </source>
</evidence>
<evidence type="ECO:0000256" key="3">
    <source>
        <dbReference type="ARBA" id="ARBA00004637"/>
    </source>
</evidence>
<evidence type="ECO:0000256" key="8">
    <source>
        <dbReference type="ARBA" id="ARBA00022792"/>
    </source>
</evidence>
<evidence type="ECO:0000256" key="4">
    <source>
        <dbReference type="ARBA" id="ARBA00008006"/>
    </source>
</evidence>
<dbReference type="Proteomes" id="UP001159428">
    <property type="component" value="Unassembled WGS sequence"/>
</dbReference>
<evidence type="ECO:0000256" key="10">
    <source>
        <dbReference type="ARBA" id="ARBA00023128"/>
    </source>
</evidence>
<name>A0AAU9WJM7_9CNID</name>
<keyword evidence="7" id="KW-0679">Respiratory chain</keyword>
<evidence type="ECO:0000256" key="2">
    <source>
        <dbReference type="ARBA" id="ARBA00004569"/>
    </source>
</evidence>
<evidence type="ECO:0000313" key="14">
    <source>
        <dbReference type="EMBL" id="CAH3116102.1"/>
    </source>
</evidence>
<dbReference type="InterPro" id="IPR008698">
    <property type="entry name" value="NDUB7"/>
</dbReference>
<dbReference type="Pfam" id="PF05676">
    <property type="entry name" value="NDUF_B7"/>
    <property type="match status" value="1"/>
</dbReference>
<evidence type="ECO:0000256" key="5">
    <source>
        <dbReference type="ARBA" id="ARBA00018677"/>
    </source>
</evidence>
<keyword evidence="13" id="KW-0812">Transmembrane</keyword>
<keyword evidence="8" id="KW-0999">Mitochondrion inner membrane</keyword>
<dbReference type="GO" id="GO:0005743">
    <property type="term" value="C:mitochondrial inner membrane"/>
    <property type="evidence" value="ECO:0007669"/>
    <property type="project" value="UniProtKB-SubCell"/>
</dbReference>
<comment type="subcellular location">
    <subcellularLocation>
        <location evidence="3">Mitochondrion inner membrane</location>
        <topology evidence="3">Peripheral membrane protein</topology>
    </subcellularLocation>
    <subcellularLocation>
        <location evidence="2">Mitochondrion intermembrane space</location>
    </subcellularLocation>
</comment>
<comment type="similarity">
    <text evidence="4">Belongs to the complex I NDUFB7 subunit family.</text>
</comment>
<comment type="function">
    <text evidence="1">Accessory subunit of the mitochondrial membrane respiratory chain NADH dehydrogenase (Complex I), that is believed not to be involved in catalysis. Complex I functions in the transfer of electrons from NADH to the respiratory chain. The immediate electron acceptor for the enzyme is believed to be ubiquinone.</text>
</comment>
<dbReference type="EMBL" id="CALNXJ010000015">
    <property type="protein sequence ID" value="CAH3116102.1"/>
    <property type="molecule type" value="Genomic_DNA"/>
</dbReference>
<accession>A0AAU9WJM7</accession>
<keyword evidence="11 13" id="KW-0472">Membrane</keyword>
<keyword evidence="15" id="KW-1185">Reference proteome</keyword>
<dbReference type="AlphaFoldDB" id="A0AAU9WJM7"/>
<protein>
    <recommendedName>
        <fullName evidence="5">NADH dehydrogenase [ubiquinone] 1 beta subcomplex subunit 7</fullName>
    </recommendedName>
</protein>
<evidence type="ECO:0000256" key="13">
    <source>
        <dbReference type="SAM" id="Phobius"/>
    </source>
</evidence>
<keyword evidence="9" id="KW-0249">Electron transport</keyword>
<evidence type="ECO:0000256" key="1">
    <source>
        <dbReference type="ARBA" id="ARBA00003195"/>
    </source>
</evidence>
<gene>
    <name evidence="14" type="ORF">PMEA_00006931</name>
</gene>
<dbReference type="GO" id="GO:0005758">
    <property type="term" value="C:mitochondrial intermembrane space"/>
    <property type="evidence" value="ECO:0007669"/>
    <property type="project" value="UniProtKB-SubCell"/>
</dbReference>